<dbReference type="PIRSF" id="PIRSF006268">
    <property type="entry name" value="ApbE"/>
    <property type="match status" value="1"/>
</dbReference>
<dbReference type="STRING" id="1116472.MGMO_21c00160"/>
<evidence type="ECO:0000256" key="18">
    <source>
        <dbReference type="PIRNR" id="PIRNR006268"/>
    </source>
</evidence>
<keyword evidence="11 18" id="KW-0460">Magnesium</keyword>
<accession>V5E1J4</accession>
<comment type="similarity">
    <text evidence="1 18">Belongs to the ApbE family.</text>
</comment>
<dbReference type="EC" id="2.7.1.180" evidence="2 18"/>
<protein>
    <recommendedName>
        <fullName evidence="3 18">FAD:protein FMN transferase</fullName>
        <ecNumber evidence="2 18">2.7.1.180</ecNumber>
    </recommendedName>
    <alternativeName>
        <fullName evidence="15 18">Flavin transferase</fullName>
    </alternativeName>
</protein>
<dbReference type="Pfam" id="PF02424">
    <property type="entry name" value="ApbE"/>
    <property type="match status" value="1"/>
</dbReference>
<dbReference type="Gene3D" id="3.10.520.10">
    <property type="entry name" value="ApbE-like domains"/>
    <property type="match status" value="1"/>
</dbReference>
<feature type="binding site" evidence="19">
    <location>
        <position position="257"/>
    </location>
    <ligand>
        <name>Mg(2+)</name>
        <dbReference type="ChEBI" id="CHEBI:18420"/>
    </ligand>
</feature>
<dbReference type="FunFam" id="3.10.520.10:FF:000001">
    <property type="entry name" value="FAD:protein FMN transferase"/>
    <property type="match status" value="1"/>
</dbReference>
<evidence type="ECO:0000256" key="8">
    <source>
        <dbReference type="ARBA" id="ARBA00022723"/>
    </source>
</evidence>
<evidence type="ECO:0000256" key="12">
    <source>
        <dbReference type="ARBA" id="ARBA00023136"/>
    </source>
</evidence>
<evidence type="ECO:0000256" key="16">
    <source>
        <dbReference type="ARBA" id="ARBA00048540"/>
    </source>
</evidence>
<comment type="caution">
    <text evidence="20">The sequence shown here is derived from an EMBL/GenBank/DDBJ whole genome shotgun (WGS) entry which is preliminary data.</text>
</comment>
<evidence type="ECO:0000256" key="3">
    <source>
        <dbReference type="ARBA" id="ARBA00016337"/>
    </source>
</evidence>
<evidence type="ECO:0000256" key="9">
    <source>
        <dbReference type="ARBA" id="ARBA00022729"/>
    </source>
</evidence>
<keyword evidence="7 18" id="KW-0808">Transferase</keyword>
<organism evidence="20 21">
    <name type="scientific">Methyloglobulus morosus KoM1</name>
    <dbReference type="NCBI Taxonomy" id="1116472"/>
    <lineage>
        <taxon>Bacteria</taxon>
        <taxon>Pseudomonadati</taxon>
        <taxon>Pseudomonadota</taxon>
        <taxon>Gammaproteobacteria</taxon>
        <taxon>Methylococcales</taxon>
        <taxon>Methylococcaceae</taxon>
        <taxon>Methyloglobulus</taxon>
    </lineage>
</organism>
<comment type="subcellular location">
    <subcellularLocation>
        <location evidence="17">Cell inner membrane</location>
        <topology evidence="17">Lipid-anchor</topology>
        <orientation evidence="17">Periplasmic side</orientation>
    </subcellularLocation>
</comment>
<evidence type="ECO:0000256" key="11">
    <source>
        <dbReference type="ARBA" id="ARBA00022842"/>
    </source>
</evidence>
<evidence type="ECO:0000313" key="21">
    <source>
        <dbReference type="Proteomes" id="UP000017842"/>
    </source>
</evidence>
<dbReference type="EMBL" id="AYLO01000021">
    <property type="protein sequence ID" value="ESS73426.1"/>
    <property type="molecule type" value="Genomic_DNA"/>
</dbReference>
<keyword evidence="21" id="KW-1185">Reference proteome</keyword>
<keyword evidence="8 18" id="KW-0479">Metal-binding</keyword>
<comment type="cofactor">
    <cofactor evidence="19">
        <name>Mg(2+)</name>
        <dbReference type="ChEBI" id="CHEBI:18420"/>
    </cofactor>
    <cofactor evidence="19">
        <name>Mn(2+)</name>
        <dbReference type="ChEBI" id="CHEBI:29035"/>
    </cofactor>
    <text evidence="19">Magnesium. Can also use manganese.</text>
</comment>
<evidence type="ECO:0000256" key="4">
    <source>
        <dbReference type="ARBA" id="ARBA00022475"/>
    </source>
</evidence>
<reference evidence="20 21" key="1">
    <citation type="journal article" date="2013" name="Genome Announc.">
        <title>Draft Genome Sequence of the Methanotrophic Gammaproteobacterium Methyloglobulus morosus DSM 22980 Strain KoM1.</title>
        <authorList>
            <person name="Poehlein A."/>
            <person name="Deutzmann J.S."/>
            <person name="Daniel R."/>
            <person name="Simeonova D.D."/>
        </authorList>
    </citation>
    <scope>NUCLEOTIDE SEQUENCE [LARGE SCALE GENOMIC DNA]</scope>
    <source>
        <strain evidence="20 21">KoM1</strain>
    </source>
</reference>
<comment type="catalytic activity">
    <reaction evidence="16 18">
        <text>L-threonyl-[protein] + FAD = FMN-L-threonyl-[protein] + AMP + H(+)</text>
        <dbReference type="Rhea" id="RHEA:36847"/>
        <dbReference type="Rhea" id="RHEA-COMP:11060"/>
        <dbReference type="Rhea" id="RHEA-COMP:11061"/>
        <dbReference type="ChEBI" id="CHEBI:15378"/>
        <dbReference type="ChEBI" id="CHEBI:30013"/>
        <dbReference type="ChEBI" id="CHEBI:57692"/>
        <dbReference type="ChEBI" id="CHEBI:74257"/>
        <dbReference type="ChEBI" id="CHEBI:456215"/>
        <dbReference type="EC" id="2.7.1.180"/>
    </reaction>
</comment>
<dbReference type="GO" id="GO:0016740">
    <property type="term" value="F:transferase activity"/>
    <property type="evidence" value="ECO:0007669"/>
    <property type="project" value="UniProtKB-UniRule"/>
</dbReference>
<evidence type="ECO:0000256" key="7">
    <source>
        <dbReference type="ARBA" id="ARBA00022679"/>
    </source>
</evidence>
<dbReference type="Proteomes" id="UP000017842">
    <property type="component" value="Unassembled WGS sequence"/>
</dbReference>
<dbReference type="SUPFAM" id="SSF143631">
    <property type="entry name" value="ApbE-like"/>
    <property type="match status" value="1"/>
</dbReference>
<dbReference type="PATRIC" id="fig|1116472.3.peg.720"/>
<dbReference type="InterPro" id="IPR003374">
    <property type="entry name" value="ApbE-like_sf"/>
</dbReference>
<proteinExistence type="inferred from homology"/>
<dbReference type="GO" id="GO:0005886">
    <property type="term" value="C:plasma membrane"/>
    <property type="evidence" value="ECO:0007669"/>
    <property type="project" value="UniProtKB-SubCell"/>
</dbReference>
<dbReference type="PANTHER" id="PTHR30040">
    <property type="entry name" value="THIAMINE BIOSYNTHESIS LIPOPROTEIN APBE"/>
    <property type="match status" value="1"/>
</dbReference>
<evidence type="ECO:0000313" key="20">
    <source>
        <dbReference type="EMBL" id="ESS73426.1"/>
    </source>
</evidence>
<feature type="binding site" evidence="19">
    <location>
        <position position="261"/>
    </location>
    <ligand>
        <name>Mg(2+)</name>
        <dbReference type="ChEBI" id="CHEBI:18420"/>
    </ligand>
</feature>
<dbReference type="PANTHER" id="PTHR30040:SF2">
    <property type="entry name" value="FAD:PROTEIN FMN TRANSFERASE"/>
    <property type="match status" value="1"/>
</dbReference>
<dbReference type="eggNOG" id="COG1477">
    <property type="taxonomic scope" value="Bacteria"/>
</dbReference>
<evidence type="ECO:0000256" key="19">
    <source>
        <dbReference type="PIRSR" id="PIRSR006268-2"/>
    </source>
</evidence>
<gene>
    <name evidence="20" type="primary">apbE</name>
    <name evidence="20" type="ORF">MGMO_21c00160</name>
</gene>
<keyword evidence="13" id="KW-0564">Palmitate</keyword>
<evidence type="ECO:0000256" key="14">
    <source>
        <dbReference type="ARBA" id="ARBA00023288"/>
    </source>
</evidence>
<evidence type="ECO:0000256" key="13">
    <source>
        <dbReference type="ARBA" id="ARBA00023139"/>
    </source>
</evidence>
<feature type="binding site" evidence="19">
    <location>
        <position position="143"/>
    </location>
    <ligand>
        <name>Mg(2+)</name>
        <dbReference type="ChEBI" id="CHEBI:18420"/>
    </ligand>
</feature>
<keyword evidence="4" id="KW-1003">Cell membrane</keyword>
<evidence type="ECO:0000256" key="1">
    <source>
        <dbReference type="ARBA" id="ARBA00008282"/>
    </source>
</evidence>
<keyword evidence="6 18" id="KW-0285">Flavoprotein</keyword>
<keyword evidence="12" id="KW-0472">Membrane</keyword>
<evidence type="ECO:0000256" key="15">
    <source>
        <dbReference type="ARBA" id="ARBA00031306"/>
    </source>
</evidence>
<evidence type="ECO:0000256" key="5">
    <source>
        <dbReference type="ARBA" id="ARBA00022519"/>
    </source>
</evidence>
<dbReference type="AlphaFoldDB" id="V5E1J4"/>
<evidence type="ECO:0000256" key="17">
    <source>
        <dbReference type="ARBA" id="ARBA00060485"/>
    </source>
</evidence>
<evidence type="ECO:0000256" key="2">
    <source>
        <dbReference type="ARBA" id="ARBA00011955"/>
    </source>
</evidence>
<name>V5E1J4_9GAMM</name>
<dbReference type="InterPro" id="IPR024932">
    <property type="entry name" value="ApbE"/>
</dbReference>
<keyword evidence="10 18" id="KW-0274">FAD</keyword>
<sequence>MGTSYSIKASTLPDSLTPTEINRQVKEVLGKVNGQMSTYQKDSELSLFNQNTSTDWVSVSPELYEVIKEALKISRLSNGLFDVTVGPLVNLWGFGPQEMSLSPPDDTLIKEKLNQIGYKHLIIKDDRFFVKKDFPELYVDLSGIAKGYGVDQVALLLERLGVINYMVEIGGEIRVKGKNNQGQPWQIAVEKPTAEKRMIEKILAISDTGMATSGDYRNYFEVDGVRFSHTIDLRTGRPINHKLASVTVLSETSMEADGLATAFMVLGPDEGYKFAEQNHIPAFFIIKSDKGFDELMSTAFIESKKVTK</sequence>
<keyword evidence="5" id="KW-0997">Cell inner membrane</keyword>
<evidence type="ECO:0000256" key="6">
    <source>
        <dbReference type="ARBA" id="ARBA00022630"/>
    </source>
</evidence>
<keyword evidence="14 20" id="KW-0449">Lipoprotein</keyword>
<dbReference type="GO" id="GO:0046872">
    <property type="term" value="F:metal ion binding"/>
    <property type="evidence" value="ECO:0007669"/>
    <property type="project" value="UniProtKB-UniRule"/>
</dbReference>
<evidence type="ECO:0000256" key="10">
    <source>
        <dbReference type="ARBA" id="ARBA00022827"/>
    </source>
</evidence>
<keyword evidence="9" id="KW-0732">Signal</keyword>